<comment type="subcellular location">
    <subcellularLocation>
        <location evidence="1">Cell membrane</location>
        <topology evidence="1">Multi-pass membrane protein</topology>
    </subcellularLocation>
</comment>
<feature type="transmembrane region" description="Helical" evidence="7">
    <location>
        <begin position="12"/>
        <end position="34"/>
    </location>
</feature>
<keyword evidence="3" id="KW-1003">Cell membrane</keyword>
<evidence type="ECO:0008006" key="10">
    <source>
        <dbReference type="Google" id="ProtNLM"/>
    </source>
</evidence>
<dbReference type="eggNOG" id="ENOG50301RV">
    <property type="taxonomic scope" value="Bacteria"/>
</dbReference>
<evidence type="ECO:0000256" key="6">
    <source>
        <dbReference type="ARBA" id="ARBA00023136"/>
    </source>
</evidence>
<evidence type="ECO:0000256" key="1">
    <source>
        <dbReference type="ARBA" id="ARBA00004651"/>
    </source>
</evidence>
<sequence>MLLLGVVVSVQGVLASIIYSLIGLAVFVAGFYVIRLIMPFDVHKELEADQNTAVGIVIGSFIIGLAIIVAAAISGG</sequence>
<keyword evidence="9" id="KW-1185">Reference proteome</keyword>
<proteinExistence type="inferred from homology"/>
<dbReference type="RefSeq" id="WP_011551301.1">
    <property type="nucleotide sequence ID" value="NC_008095.1"/>
</dbReference>
<dbReference type="Pfam" id="PF03994">
    <property type="entry name" value="DUF350"/>
    <property type="match status" value="1"/>
</dbReference>
<keyword evidence="5 7" id="KW-1133">Transmembrane helix</keyword>
<dbReference type="EMBL" id="CP000113">
    <property type="protein sequence ID" value="ABF88658.1"/>
    <property type="molecule type" value="Genomic_DNA"/>
</dbReference>
<keyword evidence="6 7" id="KW-0472">Membrane</keyword>
<dbReference type="GO" id="GO:0005886">
    <property type="term" value="C:plasma membrane"/>
    <property type="evidence" value="ECO:0007669"/>
    <property type="project" value="UniProtKB-SubCell"/>
</dbReference>
<evidence type="ECO:0000313" key="9">
    <source>
        <dbReference type="Proteomes" id="UP000002402"/>
    </source>
</evidence>
<dbReference type="STRING" id="246197.MXAN_1182"/>
<dbReference type="HOGENOM" id="CLU_183870_1_1_7"/>
<reference evidence="8 9" key="1">
    <citation type="journal article" date="2006" name="Proc. Natl. Acad. Sci. U.S.A.">
        <title>Evolution of sensory complexity recorded in a myxobacterial genome.</title>
        <authorList>
            <person name="Goldman B.S."/>
            <person name="Nierman W.C."/>
            <person name="Kaiser D."/>
            <person name="Slater S.C."/>
            <person name="Durkin A.S."/>
            <person name="Eisen J.A."/>
            <person name="Ronning C.M."/>
            <person name="Barbazuk W.B."/>
            <person name="Blanchard M."/>
            <person name="Field C."/>
            <person name="Halling C."/>
            <person name="Hinkle G."/>
            <person name="Iartchuk O."/>
            <person name="Kim H.S."/>
            <person name="Mackenzie C."/>
            <person name="Madupu R."/>
            <person name="Miller N."/>
            <person name="Shvartsbeyn A."/>
            <person name="Sullivan S.A."/>
            <person name="Vaudin M."/>
            <person name="Wiegand R."/>
            <person name="Kaplan H.B."/>
        </authorList>
    </citation>
    <scope>NUCLEOTIDE SEQUENCE [LARGE SCALE GENOMIC DNA]</scope>
    <source>
        <strain evidence="9">DK1622</strain>
    </source>
</reference>
<evidence type="ECO:0000256" key="7">
    <source>
        <dbReference type="SAM" id="Phobius"/>
    </source>
</evidence>
<dbReference type="EnsemblBacteria" id="ABF88658">
    <property type="protein sequence ID" value="ABF88658"/>
    <property type="gene ID" value="MXAN_1182"/>
</dbReference>
<comment type="similarity">
    <text evidence="2">Belongs to the UPF0719 family.</text>
</comment>
<dbReference type="Proteomes" id="UP000002402">
    <property type="component" value="Chromosome"/>
</dbReference>
<evidence type="ECO:0000256" key="3">
    <source>
        <dbReference type="ARBA" id="ARBA00022475"/>
    </source>
</evidence>
<keyword evidence="4 7" id="KW-0812">Transmembrane</keyword>
<dbReference type="AlphaFoldDB" id="Q1DD32"/>
<protein>
    <recommendedName>
        <fullName evidence="10">DUF350 domain-containing protein</fullName>
    </recommendedName>
</protein>
<evidence type="ECO:0000256" key="5">
    <source>
        <dbReference type="ARBA" id="ARBA00022989"/>
    </source>
</evidence>
<organism evidence="8 9">
    <name type="scientific">Myxococcus xanthus (strain DK1622)</name>
    <dbReference type="NCBI Taxonomy" id="246197"/>
    <lineage>
        <taxon>Bacteria</taxon>
        <taxon>Pseudomonadati</taxon>
        <taxon>Myxococcota</taxon>
        <taxon>Myxococcia</taxon>
        <taxon>Myxococcales</taxon>
        <taxon>Cystobacterineae</taxon>
        <taxon>Myxococcaceae</taxon>
        <taxon>Myxococcus</taxon>
    </lineage>
</organism>
<accession>Q1DD32</accession>
<evidence type="ECO:0000313" key="8">
    <source>
        <dbReference type="EMBL" id="ABF88658.1"/>
    </source>
</evidence>
<name>Q1DD32_MYXXD</name>
<dbReference type="KEGG" id="mxa:MXAN_1182"/>
<gene>
    <name evidence="8" type="ordered locus">MXAN_1182</name>
</gene>
<dbReference type="InterPro" id="IPR007140">
    <property type="entry name" value="DUF350"/>
</dbReference>
<evidence type="ECO:0000256" key="2">
    <source>
        <dbReference type="ARBA" id="ARBA00005779"/>
    </source>
</evidence>
<dbReference type="GeneID" id="41358632"/>
<dbReference type="OrthoDB" id="7659179at2"/>
<evidence type="ECO:0000256" key="4">
    <source>
        <dbReference type="ARBA" id="ARBA00022692"/>
    </source>
</evidence>
<feature type="transmembrane region" description="Helical" evidence="7">
    <location>
        <begin position="54"/>
        <end position="73"/>
    </location>
</feature>